<keyword evidence="2" id="KW-1185">Reference proteome</keyword>
<dbReference type="OrthoDB" id="17912at2759"/>
<comment type="caution">
    <text evidence="1">The sequence shown here is derived from an EMBL/GenBank/DDBJ whole genome shotgun (WGS) entry which is preliminary data.</text>
</comment>
<evidence type="ECO:0000313" key="1">
    <source>
        <dbReference type="EMBL" id="KAF0750771.1"/>
    </source>
</evidence>
<dbReference type="AlphaFoldDB" id="A0A6G0Y7K1"/>
<reference evidence="1 2" key="1">
    <citation type="submission" date="2019-08" db="EMBL/GenBank/DDBJ databases">
        <title>Whole genome of Aphis craccivora.</title>
        <authorList>
            <person name="Voronova N.V."/>
            <person name="Shulinski R.S."/>
            <person name="Bandarenka Y.V."/>
            <person name="Zhorov D.G."/>
            <person name="Warner D."/>
        </authorList>
    </citation>
    <scope>NUCLEOTIDE SEQUENCE [LARGE SCALE GENOMIC DNA]</scope>
    <source>
        <strain evidence="1">180601</strain>
        <tissue evidence="1">Whole Body</tissue>
    </source>
</reference>
<organism evidence="1 2">
    <name type="scientific">Aphis craccivora</name>
    <name type="common">Cowpea aphid</name>
    <dbReference type="NCBI Taxonomy" id="307492"/>
    <lineage>
        <taxon>Eukaryota</taxon>
        <taxon>Metazoa</taxon>
        <taxon>Ecdysozoa</taxon>
        <taxon>Arthropoda</taxon>
        <taxon>Hexapoda</taxon>
        <taxon>Insecta</taxon>
        <taxon>Pterygota</taxon>
        <taxon>Neoptera</taxon>
        <taxon>Paraneoptera</taxon>
        <taxon>Hemiptera</taxon>
        <taxon>Sternorrhyncha</taxon>
        <taxon>Aphidomorpha</taxon>
        <taxon>Aphidoidea</taxon>
        <taxon>Aphididae</taxon>
        <taxon>Aphidini</taxon>
        <taxon>Aphis</taxon>
        <taxon>Aphis</taxon>
    </lineage>
</organism>
<accession>A0A6G0Y7K1</accession>
<protein>
    <submittedName>
        <fullName evidence="1">Leucine-rich repeat and death domain-containing protein 1-like</fullName>
    </submittedName>
</protein>
<name>A0A6G0Y7K1_APHCR</name>
<proteinExistence type="predicted"/>
<gene>
    <name evidence="1" type="ORF">FWK35_00026966</name>
</gene>
<sequence length="61" mass="6947">MRSLSTLVFEYCNSLILPVGIGHLPIKNLNISGSEMPNSQHAQDINWNWTFKLVMGRTLIF</sequence>
<dbReference type="EMBL" id="VUJU01005598">
    <property type="protein sequence ID" value="KAF0750771.1"/>
    <property type="molecule type" value="Genomic_DNA"/>
</dbReference>
<dbReference type="Proteomes" id="UP000478052">
    <property type="component" value="Unassembled WGS sequence"/>
</dbReference>
<evidence type="ECO:0000313" key="2">
    <source>
        <dbReference type="Proteomes" id="UP000478052"/>
    </source>
</evidence>